<protein>
    <submittedName>
        <fullName evidence="1">Uncharacterized protein</fullName>
    </submittedName>
</protein>
<sequence length="68" mass="8152">MNCPLTIRYISVSVDDLTMRRRVPIRRSPYLCFVYHLCTMHWHHLLQNRSFCWPASEAAFAWTKHSLS</sequence>
<dbReference type="HOGENOM" id="CLU_2794197_0_0_1"/>
<dbReference type="AlphaFoldDB" id="A0A0C2Z924"/>
<name>A0A0C2Z924_HEBCY</name>
<keyword evidence="2" id="KW-1185">Reference proteome</keyword>
<organism evidence="1 2">
    <name type="scientific">Hebeloma cylindrosporum</name>
    <dbReference type="NCBI Taxonomy" id="76867"/>
    <lineage>
        <taxon>Eukaryota</taxon>
        <taxon>Fungi</taxon>
        <taxon>Dikarya</taxon>
        <taxon>Basidiomycota</taxon>
        <taxon>Agaricomycotina</taxon>
        <taxon>Agaricomycetes</taxon>
        <taxon>Agaricomycetidae</taxon>
        <taxon>Agaricales</taxon>
        <taxon>Agaricineae</taxon>
        <taxon>Hymenogastraceae</taxon>
        <taxon>Hebeloma</taxon>
    </lineage>
</organism>
<dbReference type="EMBL" id="KN831768">
    <property type="protein sequence ID" value="KIM49597.1"/>
    <property type="molecule type" value="Genomic_DNA"/>
</dbReference>
<gene>
    <name evidence="1" type="ORF">M413DRAFT_112381</name>
</gene>
<accession>A0A0C2Z924</accession>
<evidence type="ECO:0000313" key="2">
    <source>
        <dbReference type="Proteomes" id="UP000053424"/>
    </source>
</evidence>
<proteinExistence type="predicted"/>
<reference evidence="1 2" key="1">
    <citation type="submission" date="2014-04" db="EMBL/GenBank/DDBJ databases">
        <authorList>
            <consortium name="DOE Joint Genome Institute"/>
            <person name="Kuo A."/>
            <person name="Gay G."/>
            <person name="Dore J."/>
            <person name="Kohler A."/>
            <person name="Nagy L.G."/>
            <person name="Floudas D."/>
            <person name="Copeland A."/>
            <person name="Barry K.W."/>
            <person name="Cichocki N."/>
            <person name="Veneault-Fourrey C."/>
            <person name="LaButti K."/>
            <person name="Lindquist E.A."/>
            <person name="Lipzen A."/>
            <person name="Lundell T."/>
            <person name="Morin E."/>
            <person name="Murat C."/>
            <person name="Sun H."/>
            <person name="Tunlid A."/>
            <person name="Henrissat B."/>
            <person name="Grigoriev I.V."/>
            <person name="Hibbett D.S."/>
            <person name="Martin F."/>
            <person name="Nordberg H.P."/>
            <person name="Cantor M.N."/>
            <person name="Hua S.X."/>
        </authorList>
    </citation>
    <scope>NUCLEOTIDE SEQUENCE [LARGE SCALE GENOMIC DNA]</scope>
    <source>
        <strain evidence="2">h7</strain>
    </source>
</reference>
<reference evidence="2" key="2">
    <citation type="submission" date="2015-01" db="EMBL/GenBank/DDBJ databases">
        <title>Evolutionary Origins and Diversification of the Mycorrhizal Mutualists.</title>
        <authorList>
            <consortium name="DOE Joint Genome Institute"/>
            <consortium name="Mycorrhizal Genomics Consortium"/>
            <person name="Kohler A."/>
            <person name="Kuo A."/>
            <person name="Nagy L.G."/>
            <person name="Floudas D."/>
            <person name="Copeland A."/>
            <person name="Barry K.W."/>
            <person name="Cichocki N."/>
            <person name="Veneault-Fourrey C."/>
            <person name="LaButti K."/>
            <person name="Lindquist E.A."/>
            <person name="Lipzen A."/>
            <person name="Lundell T."/>
            <person name="Morin E."/>
            <person name="Murat C."/>
            <person name="Riley R."/>
            <person name="Ohm R."/>
            <person name="Sun H."/>
            <person name="Tunlid A."/>
            <person name="Henrissat B."/>
            <person name="Grigoriev I.V."/>
            <person name="Hibbett D.S."/>
            <person name="Martin F."/>
        </authorList>
    </citation>
    <scope>NUCLEOTIDE SEQUENCE [LARGE SCALE GENOMIC DNA]</scope>
    <source>
        <strain evidence="2">h7</strain>
    </source>
</reference>
<dbReference type="Proteomes" id="UP000053424">
    <property type="component" value="Unassembled WGS sequence"/>
</dbReference>
<evidence type="ECO:0000313" key="1">
    <source>
        <dbReference type="EMBL" id="KIM49597.1"/>
    </source>
</evidence>